<dbReference type="PANTHER" id="PTHR43278">
    <property type="entry name" value="NAD(P)H-DEPENDENT FMN-CONTAINING OXIDOREDUCTASE YWQN-RELATED"/>
    <property type="match status" value="1"/>
</dbReference>
<evidence type="ECO:0000313" key="5">
    <source>
        <dbReference type="EMBL" id="MBC8178370.1"/>
    </source>
</evidence>
<dbReference type="Pfam" id="PF03358">
    <property type="entry name" value="FMN_red"/>
    <property type="match status" value="1"/>
</dbReference>
<organism evidence="5 6">
    <name type="scientific">Candidatus Desulfacyla euxinica</name>
    <dbReference type="NCBI Taxonomy" id="2841693"/>
    <lineage>
        <taxon>Bacteria</taxon>
        <taxon>Deltaproteobacteria</taxon>
        <taxon>Candidatus Desulfacyla</taxon>
    </lineage>
</organism>
<accession>A0A8J6T3X9</accession>
<sequence length="355" mass="39847">MKVLAINSSARIGGQSKTELMLNHLVEGMRDAGAAVEVMNLHKKSIKNCIGCFTCWTKTPGKCLHKDDMSNEIYPKYLDADLLVLATPLYHYTVNATMKAFIERTLPDLQPFFKLRNGVTSHPIRHKTPPVVALSVAGFPDESVFDLLSSYMNFIYHGRLLAEIYRPAAESMRPLDGGEKVADILDATVQGGRELVESMTISPETMARIKYPFVNFETMAPIVNIFWQTCIDEGVTPKEFEKKEMVPRPDSIETFVALMGLAFNREKAGDAEAKIQFLFSGVVEGKCYFNIKNGNLEADLGSSDNPDLTIETPFEIWMDITTKKADGQQMFMEQKYKVSGDMSVLMRFGDFFGRK</sequence>
<dbReference type="InterPro" id="IPR003033">
    <property type="entry name" value="SCP2_sterol-bd_dom"/>
</dbReference>
<evidence type="ECO:0000256" key="1">
    <source>
        <dbReference type="ARBA" id="ARBA00022630"/>
    </source>
</evidence>
<dbReference type="Gene3D" id="3.30.1050.10">
    <property type="entry name" value="SCP2 sterol-binding domain"/>
    <property type="match status" value="1"/>
</dbReference>
<evidence type="ECO:0000313" key="6">
    <source>
        <dbReference type="Proteomes" id="UP000650524"/>
    </source>
</evidence>
<dbReference type="SUPFAM" id="SSF55718">
    <property type="entry name" value="SCP-like"/>
    <property type="match status" value="1"/>
</dbReference>
<dbReference type="InterPro" id="IPR051796">
    <property type="entry name" value="ISF_SsuE-like"/>
</dbReference>
<proteinExistence type="predicted"/>
<evidence type="ECO:0000259" key="3">
    <source>
        <dbReference type="Pfam" id="PF02036"/>
    </source>
</evidence>
<dbReference type="InterPro" id="IPR036527">
    <property type="entry name" value="SCP2_sterol-bd_dom_sf"/>
</dbReference>
<dbReference type="InterPro" id="IPR005025">
    <property type="entry name" value="FMN_Rdtase-like_dom"/>
</dbReference>
<feature type="domain" description="SCP2" evidence="3">
    <location>
        <begin position="285"/>
        <end position="351"/>
    </location>
</feature>
<keyword evidence="2" id="KW-0288">FMN</keyword>
<dbReference type="Gene3D" id="3.40.50.360">
    <property type="match status" value="1"/>
</dbReference>
<name>A0A8J6T3X9_9DELT</name>
<dbReference type="AlphaFoldDB" id="A0A8J6T3X9"/>
<evidence type="ECO:0000256" key="2">
    <source>
        <dbReference type="ARBA" id="ARBA00022643"/>
    </source>
</evidence>
<comment type="caution">
    <text evidence="5">The sequence shown here is derived from an EMBL/GenBank/DDBJ whole genome shotgun (WGS) entry which is preliminary data.</text>
</comment>
<reference evidence="5 6" key="1">
    <citation type="submission" date="2020-08" db="EMBL/GenBank/DDBJ databases">
        <title>Bridging the membrane lipid divide: bacteria of the FCB group superphylum have the potential to synthesize archaeal ether lipids.</title>
        <authorList>
            <person name="Villanueva L."/>
            <person name="Von Meijenfeldt F.A.B."/>
            <person name="Westbye A.B."/>
            <person name="Yadav S."/>
            <person name="Hopmans E.C."/>
            <person name="Dutilh B.E."/>
            <person name="Sinninghe Damste J.S."/>
        </authorList>
    </citation>
    <scope>NUCLEOTIDE SEQUENCE [LARGE SCALE GENOMIC DNA]</scope>
    <source>
        <strain evidence="5">NIOZ-UU27</strain>
    </source>
</reference>
<evidence type="ECO:0000259" key="4">
    <source>
        <dbReference type="Pfam" id="PF03358"/>
    </source>
</evidence>
<dbReference type="Pfam" id="PF02036">
    <property type="entry name" value="SCP2"/>
    <property type="match status" value="1"/>
</dbReference>
<dbReference type="GO" id="GO:0016491">
    <property type="term" value="F:oxidoreductase activity"/>
    <property type="evidence" value="ECO:0007669"/>
    <property type="project" value="InterPro"/>
</dbReference>
<gene>
    <name evidence="5" type="ORF">H8E19_13270</name>
</gene>
<keyword evidence="1" id="KW-0285">Flavoprotein</keyword>
<dbReference type="SUPFAM" id="SSF52218">
    <property type="entry name" value="Flavoproteins"/>
    <property type="match status" value="1"/>
</dbReference>
<dbReference type="PANTHER" id="PTHR43278:SF2">
    <property type="entry name" value="IRON-SULFUR FLAVOPROTEIN"/>
    <property type="match status" value="1"/>
</dbReference>
<feature type="domain" description="NADPH-dependent FMN reductase-like" evidence="4">
    <location>
        <begin position="1"/>
        <end position="106"/>
    </location>
</feature>
<dbReference type="EMBL" id="JACNJD010000277">
    <property type="protein sequence ID" value="MBC8178370.1"/>
    <property type="molecule type" value="Genomic_DNA"/>
</dbReference>
<dbReference type="Proteomes" id="UP000650524">
    <property type="component" value="Unassembled WGS sequence"/>
</dbReference>
<protein>
    <submittedName>
        <fullName evidence="5">NAD(P)H-dependent oxidoreductase</fullName>
    </submittedName>
</protein>
<dbReference type="InterPro" id="IPR029039">
    <property type="entry name" value="Flavoprotein-like_sf"/>
</dbReference>